<keyword evidence="3" id="KW-1185">Reference proteome</keyword>
<evidence type="ECO:0000313" key="2">
    <source>
        <dbReference type="EMBL" id="MCC2169165.1"/>
    </source>
</evidence>
<protein>
    <submittedName>
        <fullName evidence="2">N-acetyltransferase</fullName>
    </submittedName>
</protein>
<feature type="region of interest" description="Disordered" evidence="1">
    <location>
        <begin position="1"/>
        <end position="24"/>
    </location>
</feature>
<evidence type="ECO:0000313" key="3">
    <source>
        <dbReference type="Proteomes" id="UP001199355"/>
    </source>
</evidence>
<proteinExistence type="predicted"/>
<dbReference type="Proteomes" id="UP001199355">
    <property type="component" value="Unassembled WGS sequence"/>
</dbReference>
<accession>A0AAE3AYE5</accession>
<gene>
    <name evidence="2" type="ORF">LKD45_16015</name>
</gene>
<dbReference type="InterPro" id="IPR016181">
    <property type="entry name" value="Acyl_CoA_acyltransferase"/>
</dbReference>
<comment type="caution">
    <text evidence="2">The sequence shown here is derived from an EMBL/GenBank/DDBJ whole genome shotgun (WGS) entry which is preliminary data.</text>
</comment>
<dbReference type="EMBL" id="JAJEQF010000066">
    <property type="protein sequence ID" value="MCC2169165.1"/>
    <property type="molecule type" value="Genomic_DNA"/>
</dbReference>
<sequence length="198" mass="22242">MKKSVQKVGMEQLRSCHGQGTSAEELQDSQISEVVIKKAQAGDLPRILEIYAYARKFMKRTGNPNQWKENAPQKEVLEADIRAGQLYVVRQENRMTGVFALVIGKDPTYAQIEQGAWISESEYGTLHRVAGDGTVHGLFRRIVLFSEEKIGHLRIDTHADNHIMQHLILKNGFEQCGIIHIADGSERIAYEKVVSVAS</sequence>
<dbReference type="RefSeq" id="WP_308729166.1">
    <property type="nucleotide sequence ID" value="NZ_JAJEQF010000066.1"/>
</dbReference>
<dbReference type="Gene3D" id="3.40.630.30">
    <property type="match status" value="1"/>
</dbReference>
<dbReference type="AlphaFoldDB" id="A0AAE3AYE5"/>
<reference evidence="2 3" key="1">
    <citation type="submission" date="2021-10" db="EMBL/GenBank/DDBJ databases">
        <title>Anaerobic single-cell dispensing facilitates the cultivation of human gut bacteria.</title>
        <authorList>
            <person name="Afrizal A."/>
        </authorList>
    </citation>
    <scope>NUCLEOTIDE SEQUENCE [LARGE SCALE GENOMIC DNA]</scope>
    <source>
        <strain evidence="2 3">CLA-AA-H244</strain>
    </source>
</reference>
<evidence type="ECO:0000256" key="1">
    <source>
        <dbReference type="SAM" id="MobiDB-lite"/>
    </source>
</evidence>
<organism evidence="2 3">
    <name type="scientific">Gallintestinimicrobium propionicum</name>
    <dbReference type="NCBI Taxonomy" id="2981770"/>
    <lineage>
        <taxon>Bacteria</taxon>
        <taxon>Bacillati</taxon>
        <taxon>Bacillota</taxon>
        <taxon>Clostridia</taxon>
        <taxon>Lachnospirales</taxon>
        <taxon>Lachnospiraceae</taxon>
        <taxon>Gallintestinimicrobium</taxon>
    </lineage>
</organism>
<dbReference type="SUPFAM" id="SSF55729">
    <property type="entry name" value="Acyl-CoA N-acyltransferases (Nat)"/>
    <property type="match status" value="1"/>
</dbReference>
<name>A0AAE3AYE5_9FIRM</name>